<evidence type="ECO:0000313" key="3">
    <source>
        <dbReference type="Proteomes" id="UP000236291"/>
    </source>
</evidence>
<sequence length="536" mass="60267">METKLLDPPILSLHFPSVSSSTPNFTRTFFPFPLRNNHHSLKLLAHNSHTDPIQDKQQSQSSKPIYSPTPPNRQLRTPHSGYHFDGTARKFFEGWYFKVSIPERRQSFCFMYSVENPAFPKQLTTFELAQYGPRFTGVGAQILGADDKYICQYTQESNNFWGSRNELMLGNTFAAKQNSKPPNKEVPPKEFNDRVLEGFQVTPLWHQGFICDDGRSNYVETVKTARWEYSTRPVYGWGDVGSTQKSTAGWLAAFPVFEPHWQICMAGGLSTGMCWIEWDGERIEFENAPSYSEKNWGGAFPRKWFWAQCNVFEGASGEIALTAAGGLRQIPGLTETFENAALIGVHYGGKFYEFVPWNGVVSWEVATWGYWFMTADNGNYVMFKLRNLNILLMIAVGEGKQLNDLNSEHVNDCAIHTSKWDLLCATLTVELEATTDDPGTTLRAPTSEAGLSQACKDTCFGILKLKLWERRYDGSKGKIILDVTSDMAALEVGGGPWFNTWKGKTSTPPVLSRAIGLPVDVDGIYNLFPLFKPPGL</sequence>
<dbReference type="PANTHER" id="PTHR35309:SF2">
    <property type="entry name" value="TOCOPHEROL CYCLASE, CHLOROPLASTIC"/>
    <property type="match status" value="1"/>
</dbReference>
<feature type="region of interest" description="Disordered" evidence="1">
    <location>
        <begin position="51"/>
        <end position="80"/>
    </location>
</feature>
<dbReference type="GO" id="GO:0009976">
    <property type="term" value="F:tocopherol cyclase activity"/>
    <property type="evidence" value="ECO:0007669"/>
    <property type="project" value="InterPro"/>
</dbReference>
<name>A0A2K3NWJ4_TRIPR</name>
<evidence type="ECO:0000256" key="1">
    <source>
        <dbReference type="SAM" id="MobiDB-lite"/>
    </source>
</evidence>
<proteinExistence type="predicted"/>
<dbReference type="Pfam" id="PF14249">
    <property type="entry name" value="Tocopherol_cycl"/>
    <property type="match status" value="2"/>
</dbReference>
<accession>A0A2K3NWJ4</accession>
<dbReference type="InterPro" id="IPR025893">
    <property type="entry name" value="Tocopherol_cyclase"/>
</dbReference>
<dbReference type="STRING" id="57577.A0A2K3NWJ4"/>
<reference evidence="2 3" key="2">
    <citation type="journal article" date="2017" name="Front. Plant Sci.">
        <title>Gene Classification and Mining of Molecular Markers Useful in Red Clover (Trifolium pratense) Breeding.</title>
        <authorList>
            <person name="Istvanek J."/>
            <person name="Dluhosova J."/>
            <person name="Dluhos P."/>
            <person name="Patkova L."/>
            <person name="Nedelnik J."/>
            <person name="Repkova J."/>
        </authorList>
    </citation>
    <scope>NUCLEOTIDE SEQUENCE [LARGE SCALE GENOMIC DNA]</scope>
    <source>
        <strain evidence="3">cv. Tatra</strain>
        <tissue evidence="2">Young leaves</tissue>
    </source>
</reference>
<evidence type="ECO:0000313" key="2">
    <source>
        <dbReference type="EMBL" id="PNY07410.1"/>
    </source>
</evidence>
<dbReference type="PANTHER" id="PTHR35309">
    <property type="match status" value="1"/>
</dbReference>
<feature type="compositionally biased region" description="Polar residues" evidence="1">
    <location>
        <begin position="55"/>
        <end position="64"/>
    </location>
</feature>
<gene>
    <name evidence="2" type="ORF">L195_g003906</name>
</gene>
<organism evidence="2 3">
    <name type="scientific">Trifolium pratense</name>
    <name type="common">Red clover</name>
    <dbReference type="NCBI Taxonomy" id="57577"/>
    <lineage>
        <taxon>Eukaryota</taxon>
        <taxon>Viridiplantae</taxon>
        <taxon>Streptophyta</taxon>
        <taxon>Embryophyta</taxon>
        <taxon>Tracheophyta</taxon>
        <taxon>Spermatophyta</taxon>
        <taxon>Magnoliopsida</taxon>
        <taxon>eudicotyledons</taxon>
        <taxon>Gunneridae</taxon>
        <taxon>Pentapetalae</taxon>
        <taxon>rosids</taxon>
        <taxon>fabids</taxon>
        <taxon>Fabales</taxon>
        <taxon>Fabaceae</taxon>
        <taxon>Papilionoideae</taxon>
        <taxon>50 kb inversion clade</taxon>
        <taxon>NPAAA clade</taxon>
        <taxon>Hologalegina</taxon>
        <taxon>IRL clade</taxon>
        <taxon>Trifolieae</taxon>
        <taxon>Trifolium</taxon>
    </lineage>
</organism>
<reference evidence="2 3" key="1">
    <citation type="journal article" date="2014" name="Am. J. Bot.">
        <title>Genome assembly and annotation for red clover (Trifolium pratense; Fabaceae).</title>
        <authorList>
            <person name="Istvanek J."/>
            <person name="Jaros M."/>
            <person name="Krenek A."/>
            <person name="Repkova J."/>
        </authorList>
    </citation>
    <scope>NUCLEOTIDE SEQUENCE [LARGE SCALE GENOMIC DNA]</scope>
    <source>
        <strain evidence="3">cv. Tatra</strain>
        <tissue evidence="2">Young leaves</tissue>
    </source>
</reference>
<dbReference type="EMBL" id="ASHM01001869">
    <property type="protein sequence ID" value="PNY07410.1"/>
    <property type="molecule type" value="Genomic_DNA"/>
</dbReference>
<dbReference type="Proteomes" id="UP000236291">
    <property type="component" value="Unassembled WGS sequence"/>
</dbReference>
<protein>
    <submittedName>
        <fullName evidence="2">Tocopherol cyclase</fullName>
    </submittedName>
</protein>
<dbReference type="AlphaFoldDB" id="A0A2K3NWJ4"/>
<comment type="caution">
    <text evidence="2">The sequence shown here is derived from an EMBL/GenBank/DDBJ whole genome shotgun (WGS) entry which is preliminary data.</text>
</comment>